<name>A0A3M7TWC4_9BACI</name>
<proteinExistence type="predicted"/>
<organism evidence="3 4">
    <name type="scientific">Alteribacter keqinensis</name>
    <dbReference type="NCBI Taxonomy" id="2483800"/>
    <lineage>
        <taxon>Bacteria</taxon>
        <taxon>Bacillati</taxon>
        <taxon>Bacillota</taxon>
        <taxon>Bacilli</taxon>
        <taxon>Bacillales</taxon>
        <taxon>Bacillaceae</taxon>
        <taxon>Alteribacter</taxon>
    </lineage>
</organism>
<feature type="coiled-coil region" evidence="1">
    <location>
        <begin position="119"/>
        <end position="273"/>
    </location>
</feature>
<gene>
    <name evidence="3" type="ORF">EBO34_08015</name>
</gene>
<dbReference type="EMBL" id="RHIB01000001">
    <property type="protein sequence ID" value="RNA69866.1"/>
    <property type="molecule type" value="Genomic_DNA"/>
</dbReference>
<feature type="region of interest" description="Disordered" evidence="2">
    <location>
        <begin position="273"/>
        <end position="293"/>
    </location>
</feature>
<evidence type="ECO:0000256" key="2">
    <source>
        <dbReference type="SAM" id="MobiDB-lite"/>
    </source>
</evidence>
<dbReference type="Proteomes" id="UP000278746">
    <property type="component" value="Unassembled WGS sequence"/>
</dbReference>
<sequence>MKKVISLEKLSSVQLKQRIIQLQSEVRDCHRRIESYKRTYAVNEIEQMRKENESLRLKFEEFLTKYEKKESELIVAMEKMRDAQSKAEHHRTKYHLVCTSHDEAKKTWEKEWSVMEEKCKFLTCELSEAQSDNKKLKQEYFEAEKAWAEEKGSMQKHYEMMCIQLKDTETEKKRLNIDLNEARSVKETIKEEHSAAEKSWNKKIESLREQNEVLSNKLKASEAEKEKVKQSFSKAEKAWDQEKADLLIRQVNTKELENEIALLKIELKSTKGLSTPFLPTSKPPSQSSKYEPFQDEDGVFPFIRNLQTASPPAALPVREKRRIKPDERDWYKSRGNKSIQTEAEKRAGVITEDRRKSGSKKNEVAAQRLEKQGELNETKEKKE</sequence>
<keyword evidence="4" id="KW-1185">Reference proteome</keyword>
<evidence type="ECO:0000313" key="4">
    <source>
        <dbReference type="Proteomes" id="UP000278746"/>
    </source>
</evidence>
<reference evidence="3 4" key="1">
    <citation type="submission" date="2018-10" db="EMBL/GenBank/DDBJ databases">
        <title>Bacillus Keqinensis sp. nov., a moderately halophilic bacterium isolated from a saline-alkaline lake.</title>
        <authorList>
            <person name="Wang H."/>
        </authorList>
    </citation>
    <scope>NUCLEOTIDE SEQUENCE [LARGE SCALE GENOMIC DNA]</scope>
    <source>
        <strain evidence="3 4">KQ-3</strain>
    </source>
</reference>
<comment type="caution">
    <text evidence="3">The sequence shown here is derived from an EMBL/GenBank/DDBJ whole genome shotgun (WGS) entry which is preliminary data.</text>
</comment>
<feature type="coiled-coil region" evidence="1">
    <location>
        <begin position="19"/>
        <end position="86"/>
    </location>
</feature>
<dbReference type="RefSeq" id="WP_122897378.1">
    <property type="nucleotide sequence ID" value="NZ_RHIB01000001.1"/>
</dbReference>
<protein>
    <submittedName>
        <fullName evidence="3">Uncharacterized protein</fullName>
    </submittedName>
</protein>
<feature type="region of interest" description="Disordered" evidence="2">
    <location>
        <begin position="311"/>
        <end position="383"/>
    </location>
</feature>
<evidence type="ECO:0000313" key="3">
    <source>
        <dbReference type="EMBL" id="RNA69866.1"/>
    </source>
</evidence>
<evidence type="ECO:0000256" key="1">
    <source>
        <dbReference type="SAM" id="Coils"/>
    </source>
</evidence>
<accession>A0A3M7TWC4</accession>
<feature type="compositionally biased region" description="Basic and acidic residues" evidence="2">
    <location>
        <begin position="342"/>
        <end position="383"/>
    </location>
</feature>
<dbReference type="OrthoDB" id="2679997at2"/>
<keyword evidence="1" id="KW-0175">Coiled coil</keyword>
<dbReference type="AlphaFoldDB" id="A0A3M7TWC4"/>